<accession>A0A2U8E456</accession>
<dbReference type="Gene3D" id="1.10.443.10">
    <property type="entry name" value="Intergrase catalytic core"/>
    <property type="match status" value="1"/>
</dbReference>
<dbReference type="GO" id="GO:0015074">
    <property type="term" value="P:DNA integration"/>
    <property type="evidence" value="ECO:0007669"/>
    <property type="project" value="UniProtKB-KW"/>
</dbReference>
<dbReference type="KEGG" id="elut:CKA38_10080"/>
<sequence length="427" mass="48302">MMKTHTASNFTVKPFKNRNGVTSWRVSGWLHGLRVRKNFKNKQDAFVERGALDLKLMQTQSSLRPVTTSLSEEQVREAEILFQKFACKPRTLAFYADHGLTHYKEPASQISLADAVKAYLEIRRDDEKRNVIGKRQLKTIESEFAELQRWFPTQNLADLTTDLLRPYLNRGNLARPQIHPARKTVNLRYGHLFTFFRFAVVTKEWLAKNPLAKISRHKLEHSRGSAPTLSAQKAAELMAHVETLHDGAFVPYYALCLFAGIRPSVQDGEISRLPAKDVRLDTRTIHIEPDVSKVDMKRNIDIQPNLAAWLKAYPLDKFPILHKSLAKSRAAIAKQFGLSHDVMRHTFISMHVAKFRSMGDTALQAGNSERIIRRHYLNVTTPQEAEAFFNIMPALRGKLRAETNAAIAPIAVVPASRPGAETLPAAA</sequence>
<dbReference type="AlphaFoldDB" id="A0A2U8E456"/>
<gene>
    <name evidence="6" type="ORF">CKA38_10080</name>
</gene>
<dbReference type="Proteomes" id="UP000244896">
    <property type="component" value="Chromosome"/>
</dbReference>
<evidence type="ECO:0000313" key="6">
    <source>
        <dbReference type="EMBL" id="AWI09545.1"/>
    </source>
</evidence>
<dbReference type="InterPro" id="IPR013762">
    <property type="entry name" value="Integrase-like_cat_sf"/>
</dbReference>
<dbReference type="EMBL" id="CP023004">
    <property type="protein sequence ID" value="AWI09545.1"/>
    <property type="molecule type" value="Genomic_DNA"/>
</dbReference>
<evidence type="ECO:0000256" key="4">
    <source>
        <dbReference type="PROSITE-ProRule" id="PRU01248"/>
    </source>
</evidence>
<dbReference type="GO" id="GO:0006310">
    <property type="term" value="P:DNA recombination"/>
    <property type="evidence" value="ECO:0007669"/>
    <property type="project" value="UniProtKB-KW"/>
</dbReference>
<keyword evidence="7" id="KW-1185">Reference proteome</keyword>
<dbReference type="RefSeq" id="WP_108825355.1">
    <property type="nucleotide sequence ID" value="NZ_CP023004.1"/>
</dbReference>
<evidence type="ECO:0000259" key="5">
    <source>
        <dbReference type="PROSITE" id="PS51900"/>
    </source>
</evidence>
<evidence type="ECO:0000256" key="3">
    <source>
        <dbReference type="ARBA" id="ARBA00023172"/>
    </source>
</evidence>
<organism evidence="6 7">
    <name type="scientific">Ereboglobus luteus</name>
    <dbReference type="NCBI Taxonomy" id="1796921"/>
    <lineage>
        <taxon>Bacteria</taxon>
        <taxon>Pseudomonadati</taxon>
        <taxon>Verrucomicrobiota</taxon>
        <taxon>Opitutia</taxon>
        <taxon>Opitutales</taxon>
        <taxon>Opitutaceae</taxon>
        <taxon>Ereboglobus</taxon>
    </lineage>
</organism>
<protein>
    <recommendedName>
        <fullName evidence="5">Core-binding (CB) domain-containing protein</fullName>
    </recommendedName>
</protein>
<dbReference type="Gene3D" id="1.10.150.130">
    <property type="match status" value="1"/>
</dbReference>
<keyword evidence="2 4" id="KW-0238">DNA-binding</keyword>
<evidence type="ECO:0000256" key="2">
    <source>
        <dbReference type="ARBA" id="ARBA00023125"/>
    </source>
</evidence>
<dbReference type="OrthoDB" id="187607at2"/>
<dbReference type="GO" id="GO:0003677">
    <property type="term" value="F:DNA binding"/>
    <property type="evidence" value="ECO:0007669"/>
    <property type="project" value="UniProtKB-UniRule"/>
</dbReference>
<keyword evidence="3" id="KW-0233">DNA recombination</keyword>
<dbReference type="InterPro" id="IPR010998">
    <property type="entry name" value="Integrase_recombinase_N"/>
</dbReference>
<evidence type="ECO:0000256" key="1">
    <source>
        <dbReference type="ARBA" id="ARBA00022908"/>
    </source>
</evidence>
<reference evidence="6 7" key="1">
    <citation type="journal article" date="2018" name="Syst. Appl. Microbiol.">
        <title>Ereboglobus luteus gen. nov. sp. nov. from cockroach guts, and new insights into the oxygen relationship of the genera Opitutus and Didymococcus (Verrucomicrobia: Opitutaceae).</title>
        <authorList>
            <person name="Tegtmeier D."/>
            <person name="Belitz A."/>
            <person name="Radek R."/>
            <person name="Heimerl T."/>
            <person name="Brune A."/>
        </authorList>
    </citation>
    <scope>NUCLEOTIDE SEQUENCE [LARGE SCALE GENOMIC DNA]</scope>
    <source>
        <strain evidence="6 7">Ho45</strain>
    </source>
</reference>
<feature type="domain" description="Core-binding (CB)" evidence="5">
    <location>
        <begin position="110"/>
        <end position="200"/>
    </location>
</feature>
<dbReference type="SUPFAM" id="SSF56349">
    <property type="entry name" value="DNA breaking-rejoining enzymes"/>
    <property type="match status" value="1"/>
</dbReference>
<dbReference type="InterPro" id="IPR011010">
    <property type="entry name" value="DNA_brk_join_enz"/>
</dbReference>
<evidence type="ECO:0000313" key="7">
    <source>
        <dbReference type="Proteomes" id="UP000244896"/>
    </source>
</evidence>
<dbReference type="PROSITE" id="PS51900">
    <property type="entry name" value="CB"/>
    <property type="match status" value="1"/>
</dbReference>
<name>A0A2U8E456_9BACT</name>
<proteinExistence type="predicted"/>
<keyword evidence="1" id="KW-0229">DNA integration</keyword>
<dbReference type="InterPro" id="IPR044068">
    <property type="entry name" value="CB"/>
</dbReference>